<dbReference type="Proteomes" id="UP000245790">
    <property type="component" value="Unassembled WGS sequence"/>
</dbReference>
<evidence type="ECO:0000313" key="2">
    <source>
        <dbReference type="Proteomes" id="UP000245790"/>
    </source>
</evidence>
<dbReference type="EMBL" id="QGGU01000010">
    <property type="protein sequence ID" value="PWK47847.1"/>
    <property type="molecule type" value="Genomic_DNA"/>
</dbReference>
<accession>A0A316G0H3</accession>
<dbReference type="OrthoDB" id="7432388at2"/>
<organism evidence="1 2">
    <name type="scientific">Pleionea mediterranea</name>
    <dbReference type="NCBI Taxonomy" id="523701"/>
    <lineage>
        <taxon>Bacteria</taxon>
        <taxon>Pseudomonadati</taxon>
        <taxon>Pseudomonadota</taxon>
        <taxon>Gammaproteobacteria</taxon>
        <taxon>Oceanospirillales</taxon>
        <taxon>Pleioneaceae</taxon>
        <taxon>Pleionea</taxon>
    </lineage>
</organism>
<sequence>MAGYHYKLEIVPSEGEIHHGENYWISQQPQPEMLNEFRKILPNDSTWGETEEFRSETNHSVLNIWWEDDKVWSVFVEYAPVDEGKDVFLDEILSICEKFKYVLYSHRSKKRVQPNKKELWEDFKLGHPFSIYKDRLNEFH</sequence>
<reference evidence="1 2" key="1">
    <citation type="submission" date="2018-05" db="EMBL/GenBank/DDBJ databases">
        <title>Genomic Encyclopedia of Type Strains, Phase IV (KMG-IV): sequencing the most valuable type-strain genomes for metagenomic binning, comparative biology and taxonomic classification.</title>
        <authorList>
            <person name="Goeker M."/>
        </authorList>
    </citation>
    <scope>NUCLEOTIDE SEQUENCE [LARGE SCALE GENOMIC DNA]</scope>
    <source>
        <strain evidence="1 2">DSM 25350</strain>
    </source>
</reference>
<proteinExistence type="predicted"/>
<keyword evidence="2" id="KW-1185">Reference proteome</keyword>
<protein>
    <submittedName>
        <fullName evidence="1">Uncharacterized protein</fullName>
    </submittedName>
</protein>
<comment type="caution">
    <text evidence="1">The sequence shown here is derived from an EMBL/GenBank/DDBJ whole genome shotgun (WGS) entry which is preliminary data.</text>
</comment>
<name>A0A316G0H3_9GAMM</name>
<gene>
    <name evidence="1" type="ORF">C8D97_11061</name>
</gene>
<dbReference type="AlphaFoldDB" id="A0A316G0H3"/>
<dbReference type="RefSeq" id="WP_109764385.1">
    <property type="nucleotide sequence ID" value="NZ_QGGU01000010.1"/>
</dbReference>
<evidence type="ECO:0000313" key="1">
    <source>
        <dbReference type="EMBL" id="PWK47847.1"/>
    </source>
</evidence>